<dbReference type="PANTHER" id="PTHR47292">
    <property type="entry name" value="TRANSCRIPTION ELONGATION FACTOR (TFIIS) FAMILY PROTEIN-RELATED"/>
    <property type="match status" value="1"/>
</dbReference>
<feature type="region of interest" description="Disordered" evidence="1">
    <location>
        <begin position="702"/>
        <end position="723"/>
    </location>
</feature>
<feature type="compositionally biased region" description="Low complexity" evidence="1">
    <location>
        <begin position="702"/>
        <end position="719"/>
    </location>
</feature>
<dbReference type="EMBL" id="JAMYWD010000007">
    <property type="protein sequence ID" value="KAJ4967318.1"/>
    <property type="molecule type" value="Genomic_DNA"/>
</dbReference>
<feature type="region of interest" description="Disordered" evidence="1">
    <location>
        <begin position="753"/>
        <end position="783"/>
    </location>
</feature>
<feature type="region of interest" description="Disordered" evidence="1">
    <location>
        <begin position="494"/>
        <end position="591"/>
    </location>
</feature>
<sequence length="1020" mass="110283">MKLEDFFTLTEMKDGLTALARVDELVSVMQKEKDSVLKNVREAARQWSTVARTLATTESKDCLDLFVRLDGLRFLDHWLQEVHKCSDEISDSFAEESITSLLAALEKLPKDNERLISSGINMTVKDLFVHKSIRVQDKARALFDGLNQVRDEDVDHQDIENGRACVEDEVTASAKGTAENGFPEQSDAGVSPSMGSAEEDKHLIEPSGGEFQRSHSSDGSHSRSVQDAKLHMSTNQHTSIIPLNQADLDGFRGYALEGESIVEESSLHPAEKTASTGTFSSLDLLKGNAEGKSSDILELKDSTEDGKETDGVKGSQDKSSSQETDSVPTSLGPICISSTANHLQSVMEPAAEETMVSEVKGVSVDDGLLKHSGSTEDLMNTDQDDECLSNDLQDLPSDKHNLRRSESLETSFFRVEVGAVSNVKDLSVDSISRVCRRGELAIPSDVLKLKRDAKASSKIEKKQSEMELEYGVDDALEVARQVAKEVEREVVDNREPFCSSSSEKNSEGGVVQPCSPDSINDEKDQLMTRSLHDVPTDQNLSCGTSSLKEEEENLTSSKDVDSKPENRVQDLESSQVTEAALEPADNSERGVCGFDLNEEVCSEEMASPPTPNSAPIAVSTTKAAAATAIPASPLRFEGALGWKGSAKTSAFRPPAPRKTPDGEKTLSIEGSSHSSRYRQDVLDFDLNVAGADDDVTDAALAKQIPESSSLPSGESSVEVSSRRAERLKLDLNRSGDNDDAPLSDSRTEGHFLYHHRNGHRSPSPASSSSSRRPPVRNIDLNDSPYLFDDTFDQRRLGKSPCQDMNAHGGFKVDDHFISIMGKRVEVNLKDCAPQTHSFIPNGQVGESLMDAGMARSGGGVVASPAIPHTASSSRLFAYGGLTTGSSLSVTPAVYGPNNIPYMVDSRGAPVLLQIMGSAAADPPSYSRGSFYTSMPSGLNGVGPSQSGFDLNSSLMMVEGSESREAAGLRQLFVQGQGGSLEEQMRTASLPFHSGVGIRRREPDSGWESYPVGYKRQAPWN</sequence>
<feature type="region of interest" description="Disordered" evidence="1">
    <location>
        <begin position="1001"/>
        <end position="1020"/>
    </location>
</feature>
<gene>
    <name evidence="2" type="ORF">NE237_019167</name>
</gene>
<proteinExistence type="predicted"/>
<dbReference type="Proteomes" id="UP001141806">
    <property type="component" value="Unassembled WGS sequence"/>
</dbReference>
<feature type="compositionally biased region" description="Basic and acidic residues" evidence="1">
    <location>
        <begin position="212"/>
        <end position="227"/>
    </location>
</feature>
<dbReference type="Gene3D" id="1.20.930.10">
    <property type="entry name" value="Conserved domain common to transcription factors TFIIS, elongin A, CRSP70"/>
    <property type="match status" value="1"/>
</dbReference>
<dbReference type="OrthoDB" id="1595674at2759"/>
<evidence type="ECO:0000256" key="1">
    <source>
        <dbReference type="SAM" id="MobiDB-lite"/>
    </source>
</evidence>
<evidence type="ECO:0008006" key="4">
    <source>
        <dbReference type="Google" id="ProtNLM"/>
    </source>
</evidence>
<evidence type="ECO:0000313" key="2">
    <source>
        <dbReference type="EMBL" id="KAJ4967318.1"/>
    </source>
</evidence>
<protein>
    <recommendedName>
        <fullName evidence="4">TFIIS N-terminal domain-containing protein</fullName>
    </recommendedName>
</protein>
<feature type="compositionally biased region" description="Basic and acidic residues" evidence="1">
    <location>
        <begin position="558"/>
        <end position="570"/>
    </location>
</feature>
<organism evidence="2 3">
    <name type="scientific">Protea cynaroides</name>
    <dbReference type="NCBI Taxonomy" id="273540"/>
    <lineage>
        <taxon>Eukaryota</taxon>
        <taxon>Viridiplantae</taxon>
        <taxon>Streptophyta</taxon>
        <taxon>Embryophyta</taxon>
        <taxon>Tracheophyta</taxon>
        <taxon>Spermatophyta</taxon>
        <taxon>Magnoliopsida</taxon>
        <taxon>Proteales</taxon>
        <taxon>Proteaceae</taxon>
        <taxon>Protea</taxon>
    </lineage>
</organism>
<reference evidence="2" key="1">
    <citation type="journal article" date="2023" name="Plant J.">
        <title>The genome of the king protea, Protea cynaroides.</title>
        <authorList>
            <person name="Chang J."/>
            <person name="Duong T.A."/>
            <person name="Schoeman C."/>
            <person name="Ma X."/>
            <person name="Roodt D."/>
            <person name="Barker N."/>
            <person name="Li Z."/>
            <person name="Van de Peer Y."/>
            <person name="Mizrachi E."/>
        </authorList>
    </citation>
    <scope>NUCLEOTIDE SEQUENCE</scope>
    <source>
        <tissue evidence="2">Young leaves</tissue>
    </source>
</reference>
<feature type="compositionally biased region" description="Polar residues" evidence="1">
    <location>
        <begin position="536"/>
        <end position="546"/>
    </location>
</feature>
<keyword evidence="3" id="KW-1185">Reference proteome</keyword>
<feature type="compositionally biased region" description="Basic and acidic residues" evidence="1">
    <location>
        <begin position="295"/>
        <end position="311"/>
    </location>
</feature>
<dbReference type="AlphaFoldDB" id="A0A9Q0QPQ6"/>
<feature type="region of interest" description="Disordered" evidence="1">
    <location>
        <begin position="295"/>
        <end position="333"/>
    </location>
</feature>
<comment type="caution">
    <text evidence="2">The sequence shown here is derived from an EMBL/GenBank/DDBJ whole genome shotgun (WGS) entry which is preliminary data.</text>
</comment>
<dbReference type="InterPro" id="IPR035441">
    <property type="entry name" value="TFIIS/LEDGF_dom_sf"/>
</dbReference>
<dbReference type="SUPFAM" id="SSF47676">
    <property type="entry name" value="Conserved domain common to transcription factors TFIIS, elongin A, CRSP70"/>
    <property type="match status" value="1"/>
</dbReference>
<feature type="region of interest" description="Disordered" evidence="1">
    <location>
        <begin position="174"/>
        <end position="227"/>
    </location>
</feature>
<evidence type="ECO:0000313" key="3">
    <source>
        <dbReference type="Proteomes" id="UP001141806"/>
    </source>
</evidence>
<name>A0A9Q0QPQ6_9MAGN</name>
<feature type="compositionally biased region" description="Low complexity" evidence="1">
    <location>
        <begin position="760"/>
        <end position="776"/>
    </location>
</feature>
<feature type="compositionally biased region" description="Polar residues" evidence="1">
    <location>
        <begin position="317"/>
        <end position="329"/>
    </location>
</feature>
<dbReference type="PANTHER" id="PTHR47292:SF1">
    <property type="entry name" value="TRANSCRIPTION ELONGATION FACTOR (TFIIS) FAMILY PROTEIN"/>
    <property type="match status" value="1"/>
</dbReference>
<feature type="region of interest" description="Disordered" evidence="1">
    <location>
        <begin position="645"/>
        <end position="674"/>
    </location>
</feature>
<accession>A0A9Q0QPQ6</accession>
<feature type="compositionally biased region" description="Basic and acidic residues" evidence="1">
    <location>
        <begin position="520"/>
        <end position="535"/>
    </location>
</feature>